<feature type="domain" description="BioF2-like acetyltransferase" evidence="7">
    <location>
        <begin position="162"/>
        <end position="293"/>
    </location>
</feature>
<dbReference type="KEGG" id="bbet:F8237_34565"/>
<dbReference type="GO" id="GO:0016755">
    <property type="term" value="F:aminoacyltransferase activity"/>
    <property type="evidence" value="ECO:0007669"/>
    <property type="project" value="InterPro"/>
</dbReference>
<keyword evidence="4" id="KW-0573">Peptidoglycan synthesis</keyword>
<comment type="similarity">
    <text evidence="1">Belongs to the FemABX family.</text>
</comment>
<sequence>MDEREVDRVPDDAWHAAMGMFADVHYEQTAIYGSGQRGERSSHILLRRDGIPFGGARVGLYLVPWIGRGMALVRFAPFWRPVGGSHDPGPYKKVIGALLDEYCRRRKLYLVIRPRPHPDFYPAEAQALGEMGLEGSASSMLDRYFVDATLDEAEQQKSLDQRWRYNLRKGLAHNLDVRIGDAAPDIKTFQDIYAEMVRRKNLNYPGVDLPATIPELVRLPERMKMRIALAYHEGKPIGGLAFSVVGDLAYYVFGATSDEATELNPGYVLQWHVIRWLRENAQVRWYELGGPGDPGIRQFKKGLAGKRGVLLAVREFHYCPDVIARVVVGGLFALRDARNRIQRWQRERAPSIGRQSN</sequence>
<dbReference type="SUPFAM" id="SSF55729">
    <property type="entry name" value="Acyl-CoA N-acyltransferases (Nat)"/>
    <property type="match status" value="1"/>
</dbReference>
<evidence type="ECO:0000259" key="7">
    <source>
        <dbReference type="Pfam" id="PF13480"/>
    </source>
</evidence>
<keyword evidence="2 8" id="KW-0808">Transferase</keyword>
<dbReference type="InterPro" id="IPR016181">
    <property type="entry name" value="Acyl_CoA_acyltransferase"/>
</dbReference>
<dbReference type="PROSITE" id="PS51191">
    <property type="entry name" value="FEMABX"/>
    <property type="match status" value="1"/>
</dbReference>
<dbReference type="OrthoDB" id="7844032at2"/>
<dbReference type="InterPro" id="IPR050644">
    <property type="entry name" value="PG_Glycine_Bridge_Synth"/>
</dbReference>
<evidence type="ECO:0000313" key="8">
    <source>
        <dbReference type="EMBL" id="QFI77654.1"/>
    </source>
</evidence>
<reference evidence="9" key="1">
    <citation type="submission" date="2019-10" db="EMBL/GenBank/DDBJ databases">
        <title>Complete Genome Sequence of Bradyrhizobium betae type strain PL7HG1T.</title>
        <authorList>
            <person name="Bromfield E.S.P."/>
            <person name="Cloutier S."/>
        </authorList>
    </citation>
    <scope>NUCLEOTIDE SEQUENCE [LARGE SCALE GENOMIC DNA]</scope>
    <source>
        <strain evidence="9">PL7HG1</strain>
        <plasmid evidence="9">pbbpl7hg1</plasmid>
    </source>
</reference>
<evidence type="ECO:0000256" key="6">
    <source>
        <dbReference type="ARBA" id="ARBA00023316"/>
    </source>
</evidence>
<evidence type="ECO:0000256" key="3">
    <source>
        <dbReference type="ARBA" id="ARBA00022960"/>
    </source>
</evidence>
<evidence type="ECO:0000256" key="2">
    <source>
        <dbReference type="ARBA" id="ARBA00022679"/>
    </source>
</evidence>
<dbReference type="GO" id="GO:0008360">
    <property type="term" value="P:regulation of cell shape"/>
    <property type="evidence" value="ECO:0007669"/>
    <property type="project" value="UniProtKB-KW"/>
</dbReference>
<keyword evidence="6" id="KW-0961">Cell wall biogenesis/degradation</keyword>
<evidence type="ECO:0000313" key="9">
    <source>
        <dbReference type="Proteomes" id="UP000325641"/>
    </source>
</evidence>
<dbReference type="Pfam" id="PF13480">
    <property type="entry name" value="Acetyltransf_6"/>
    <property type="match status" value="1"/>
</dbReference>
<dbReference type="Gene3D" id="3.40.630.30">
    <property type="match status" value="1"/>
</dbReference>
<dbReference type="InterPro" id="IPR038740">
    <property type="entry name" value="BioF2-like_GNAT_dom"/>
</dbReference>
<evidence type="ECO:0000256" key="4">
    <source>
        <dbReference type="ARBA" id="ARBA00022984"/>
    </source>
</evidence>
<dbReference type="PANTHER" id="PTHR36174:SF1">
    <property type="entry name" value="LIPID II:GLYCINE GLYCYLTRANSFERASE"/>
    <property type="match status" value="1"/>
</dbReference>
<organism evidence="8 9">
    <name type="scientific">Bradyrhizobium betae</name>
    <dbReference type="NCBI Taxonomy" id="244734"/>
    <lineage>
        <taxon>Bacteria</taxon>
        <taxon>Pseudomonadati</taxon>
        <taxon>Pseudomonadota</taxon>
        <taxon>Alphaproteobacteria</taxon>
        <taxon>Hyphomicrobiales</taxon>
        <taxon>Nitrobacteraceae</taxon>
        <taxon>Bradyrhizobium</taxon>
    </lineage>
</organism>
<protein>
    <submittedName>
        <fullName evidence="8">GNAT family N-acetyltransferase</fullName>
    </submittedName>
</protein>
<dbReference type="PANTHER" id="PTHR36174">
    <property type="entry name" value="LIPID II:GLYCINE GLYCYLTRANSFERASE"/>
    <property type="match status" value="1"/>
</dbReference>
<dbReference type="GO" id="GO:0071555">
    <property type="term" value="P:cell wall organization"/>
    <property type="evidence" value="ECO:0007669"/>
    <property type="project" value="UniProtKB-KW"/>
</dbReference>
<keyword evidence="8" id="KW-0614">Plasmid</keyword>
<evidence type="ECO:0000256" key="5">
    <source>
        <dbReference type="ARBA" id="ARBA00023315"/>
    </source>
</evidence>
<geneLocation type="plasmid" evidence="9">
    <name>pbbpl7hg1</name>
</geneLocation>
<dbReference type="Proteomes" id="UP000325641">
    <property type="component" value="Plasmid pBbPL7HG1"/>
</dbReference>
<dbReference type="EMBL" id="CP044544">
    <property type="protein sequence ID" value="QFI77654.1"/>
    <property type="molecule type" value="Genomic_DNA"/>
</dbReference>
<dbReference type="InterPro" id="IPR003447">
    <property type="entry name" value="FEMABX"/>
</dbReference>
<proteinExistence type="inferred from homology"/>
<keyword evidence="5" id="KW-0012">Acyltransferase</keyword>
<gene>
    <name evidence="8" type="ORF">F8237_34565</name>
</gene>
<name>A0A5P6PIA6_9BRAD</name>
<evidence type="ECO:0000256" key="1">
    <source>
        <dbReference type="ARBA" id="ARBA00009943"/>
    </source>
</evidence>
<dbReference type="AlphaFoldDB" id="A0A5P6PIA6"/>
<dbReference type="GO" id="GO:0009252">
    <property type="term" value="P:peptidoglycan biosynthetic process"/>
    <property type="evidence" value="ECO:0007669"/>
    <property type="project" value="UniProtKB-KW"/>
</dbReference>
<keyword evidence="3" id="KW-0133">Cell shape</keyword>
<accession>A0A5P6PIA6</accession>